<comment type="caution">
    <text evidence="2">The sequence shown here is derived from an EMBL/GenBank/DDBJ whole genome shotgun (WGS) entry which is preliminary data.</text>
</comment>
<accession>A0A368T2X5</accession>
<proteinExistence type="predicted"/>
<evidence type="ECO:0000259" key="1">
    <source>
        <dbReference type="Pfam" id="PF13601"/>
    </source>
</evidence>
<dbReference type="Proteomes" id="UP000253318">
    <property type="component" value="Unassembled WGS sequence"/>
</dbReference>
<dbReference type="PANTHER" id="PTHR37318:SF1">
    <property type="entry name" value="BSL7504 PROTEIN"/>
    <property type="match status" value="1"/>
</dbReference>
<dbReference type="InterPro" id="IPR027395">
    <property type="entry name" value="WH_DNA-bd_dom"/>
</dbReference>
<dbReference type="InterPro" id="IPR036390">
    <property type="entry name" value="WH_DNA-bd_sf"/>
</dbReference>
<dbReference type="Pfam" id="PF13601">
    <property type="entry name" value="HTH_34"/>
    <property type="match status" value="1"/>
</dbReference>
<evidence type="ECO:0000313" key="2">
    <source>
        <dbReference type="EMBL" id="RCV56385.1"/>
    </source>
</evidence>
<dbReference type="PANTHER" id="PTHR37318">
    <property type="entry name" value="BSL7504 PROTEIN"/>
    <property type="match status" value="1"/>
</dbReference>
<sequence>MSHPRHELDEVIHSPVRLSIAATLAAVDKAEFAFVRDSVEITDSALSKQVATLEKAGYVTVTKGYVGKRPRTWLALSEEGRRAFERHLAALRAIAEGRPAGG</sequence>
<reference evidence="2 3" key="1">
    <citation type="submission" date="2018-04" db="EMBL/GenBank/DDBJ databases">
        <title>Novel actinobacteria from marine sediment.</title>
        <authorList>
            <person name="Ng Z.Y."/>
            <person name="Tan G.Y.A."/>
        </authorList>
    </citation>
    <scope>NUCLEOTIDE SEQUENCE [LARGE SCALE GENOMIC DNA]</scope>
    <source>
        <strain evidence="2 3">TPS81</strain>
    </source>
</reference>
<dbReference type="EMBL" id="QEIN01000130">
    <property type="protein sequence ID" value="RCV56385.1"/>
    <property type="molecule type" value="Genomic_DNA"/>
</dbReference>
<evidence type="ECO:0000313" key="3">
    <source>
        <dbReference type="Proteomes" id="UP000253318"/>
    </source>
</evidence>
<gene>
    <name evidence="2" type="ORF">DEF24_16715</name>
</gene>
<dbReference type="InterPro" id="IPR036388">
    <property type="entry name" value="WH-like_DNA-bd_sf"/>
</dbReference>
<organism evidence="2 3">
    <name type="scientific">Marinitenerispora sediminis</name>
    <dbReference type="NCBI Taxonomy" id="1931232"/>
    <lineage>
        <taxon>Bacteria</taxon>
        <taxon>Bacillati</taxon>
        <taxon>Actinomycetota</taxon>
        <taxon>Actinomycetes</taxon>
        <taxon>Streptosporangiales</taxon>
        <taxon>Nocardiopsidaceae</taxon>
        <taxon>Marinitenerispora</taxon>
    </lineage>
</organism>
<protein>
    <submittedName>
        <fullName evidence="2">ArsR family transcriptional regulator</fullName>
    </submittedName>
</protein>
<dbReference type="Gene3D" id="1.10.10.10">
    <property type="entry name" value="Winged helix-like DNA-binding domain superfamily/Winged helix DNA-binding domain"/>
    <property type="match status" value="1"/>
</dbReference>
<dbReference type="OrthoDB" id="4952043at2"/>
<dbReference type="SUPFAM" id="SSF46785">
    <property type="entry name" value="Winged helix' DNA-binding domain"/>
    <property type="match status" value="1"/>
</dbReference>
<name>A0A368T2X5_9ACTN</name>
<keyword evidence="3" id="KW-1185">Reference proteome</keyword>
<dbReference type="RefSeq" id="WP_114399500.1">
    <property type="nucleotide sequence ID" value="NZ_QEIM01000130.1"/>
</dbReference>
<feature type="domain" description="Winged helix DNA-binding" evidence="1">
    <location>
        <begin position="16"/>
        <end position="94"/>
    </location>
</feature>
<dbReference type="AlphaFoldDB" id="A0A368T2X5"/>